<dbReference type="GO" id="GO:0016491">
    <property type="term" value="F:oxidoreductase activity"/>
    <property type="evidence" value="ECO:0007669"/>
    <property type="project" value="UniProtKB-KW"/>
</dbReference>
<protein>
    <submittedName>
        <fullName evidence="3">Unannotated protein</fullName>
    </submittedName>
</protein>
<name>A0A6J7VJH2_9ZZZZ</name>
<proteinExistence type="inferred from homology"/>
<keyword evidence="2" id="KW-0560">Oxidoreductase</keyword>
<sequence>MTRNYVVTGSASGIGAATVELLKERGAKVIGVDIHNADVNADLSTSLGRKEAVSRVIDLSAGKIDGIIACAGLAHPIAKTVSVNFFGVTEFLDALLPTLSKSSAPRVSITSSMASLMPNSPELVDAMLAKNEVGAVAIAQGLVDKGDAEASLIYGSTKRAIGRWIRRECIKQEWAGAGIPLNAVGPGIVETPMVADMIATAEAREAIDKMVPMPLNHYLKARQVAYLLVWLASEENTHTTGQTIYIDGGSDAALRGDNIWA</sequence>
<reference evidence="3" key="1">
    <citation type="submission" date="2020-05" db="EMBL/GenBank/DDBJ databases">
        <authorList>
            <person name="Chiriac C."/>
            <person name="Salcher M."/>
            <person name="Ghai R."/>
            <person name="Kavagutti S V."/>
        </authorList>
    </citation>
    <scope>NUCLEOTIDE SEQUENCE</scope>
</reference>
<comment type="similarity">
    <text evidence="1">Belongs to the short-chain dehydrogenases/reductases (SDR) family.</text>
</comment>
<evidence type="ECO:0000256" key="1">
    <source>
        <dbReference type="ARBA" id="ARBA00006484"/>
    </source>
</evidence>
<dbReference type="Gene3D" id="3.40.50.720">
    <property type="entry name" value="NAD(P)-binding Rossmann-like Domain"/>
    <property type="match status" value="1"/>
</dbReference>
<evidence type="ECO:0000256" key="2">
    <source>
        <dbReference type="ARBA" id="ARBA00023002"/>
    </source>
</evidence>
<organism evidence="3">
    <name type="scientific">freshwater metagenome</name>
    <dbReference type="NCBI Taxonomy" id="449393"/>
    <lineage>
        <taxon>unclassified sequences</taxon>
        <taxon>metagenomes</taxon>
        <taxon>ecological metagenomes</taxon>
    </lineage>
</organism>
<dbReference type="PANTHER" id="PTHR24321:SF8">
    <property type="entry name" value="ESTRADIOL 17-BETA-DEHYDROGENASE 8-RELATED"/>
    <property type="match status" value="1"/>
</dbReference>
<dbReference type="SUPFAM" id="SSF51735">
    <property type="entry name" value="NAD(P)-binding Rossmann-fold domains"/>
    <property type="match status" value="1"/>
</dbReference>
<evidence type="ECO:0000313" key="3">
    <source>
        <dbReference type="EMBL" id="CAB5076177.1"/>
    </source>
</evidence>
<dbReference type="AlphaFoldDB" id="A0A6J7VJH2"/>
<accession>A0A6J7VJH2</accession>
<dbReference type="InterPro" id="IPR002347">
    <property type="entry name" value="SDR_fam"/>
</dbReference>
<dbReference type="PANTHER" id="PTHR24321">
    <property type="entry name" value="DEHYDROGENASES, SHORT CHAIN"/>
    <property type="match status" value="1"/>
</dbReference>
<dbReference type="EMBL" id="CAFBRB010000095">
    <property type="protein sequence ID" value="CAB5076177.1"/>
    <property type="molecule type" value="Genomic_DNA"/>
</dbReference>
<dbReference type="InterPro" id="IPR036291">
    <property type="entry name" value="NAD(P)-bd_dom_sf"/>
</dbReference>
<dbReference type="PRINTS" id="PR00081">
    <property type="entry name" value="GDHRDH"/>
</dbReference>
<gene>
    <name evidence="3" type="ORF">UFOPK4401_00900</name>
</gene>
<dbReference type="Pfam" id="PF13561">
    <property type="entry name" value="adh_short_C2"/>
    <property type="match status" value="1"/>
</dbReference>